<dbReference type="PANTHER" id="PTHR14221">
    <property type="entry name" value="WD REPEAT DOMAIN 44"/>
    <property type="match status" value="1"/>
</dbReference>
<dbReference type="Proteomes" id="UP000324705">
    <property type="component" value="Chromosome 2A"/>
</dbReference>
<proteinExistence type="predicted"/>
<feature type="repeat" description="WD" evidence="3">
    <location>
        <begin position="383"/>
        <end position="417"/>
    </location>
</feature>
<feature type="region of interest" description="Disordered" evidence="4">
    <location>
        <begin position="16"/>
        <end position="37"/>
    </location>
</feature>
<feature type="repeat" description="WD" evidence="3">
    <location>
        <begin position="520"/>
        <end position="550"/>
    </location>
</feature>
<dbReference type="OMA" id="ICKHDVN"/>
<dbReference type="InterPro" id="IPR019775">
    <property type="entry name" value="WD40_repeat_CS"/>
</dbReference>
<dbReference type="InterPro" id="IPR001680">
    <property type="entry name" value="WD40_rpt"/>
</dbReference>
<dbReference type="PANTHER" id="PTHR14221:SF57">
    <property type="entry name" value="TRANSDUCIN_WD40 REPEAT-LIKE SUPERFAMILY PROTEIN"/>
    <property type="match status" value="1"/>
</dbReference>
<protein>
    <recommendedName>
        <fullName evidence="7">WD repeat-containing protein 44</fullName>
    </recommendedName>
</protein>
<accession>A0A9R1R8L6</accession>
<evidence type="ECO:0000256" key="1">
    <source>
        <dbReference type="ARBA" id="ARBA00022574"/>
    </source>
</evidence>
<feature type="repeat" description="WD" evidence="3">
    <location>
        <begin position="343"/>
        <end position="375"/>
    </location>
</feature>
<name>A0A9R1R8L6_TRITD</name>
<evidence type="ECO:0008006" key="7">
    <source>
        <dbReference type="Google" id="ProtNLM"/>
    </source>
</evidence>
<evidence type="ECO:0000256" key="4">
    <source>
        <dbReference type="SAM" id="MobiDB-lite"/>
    </source>
</evidence>
<dbReference type="Pfam" id="PF00400">
    <property type="entry name" value="WD40"/>
    <property type="match status" value="4"/>
</dbReference>
<dbReference type="InterPro" id="IPR036322">
    <property type="entry name" value="WD40_repeat_dom_sf"/>
</dbReference>
<dbReference type="PROSITE" id="PS50082">
    <property type="entry name" value="WD_REPEATS_2"/>
    <property type="match status" value="4"/>
</dbReference>
<dbReference type="InterPro" id="IPR020472">
    <property type="entry name" value="WD40_PAC1"/>
</dbReference>
<keyword evidence="6" id="KW-1185">Reference proteome</keyword>
<dbReference type="EMBL" id="LT934113">
    <property type="protein sequence ID" value="VAH32289.1"/>
    <property type="molecule type" value="Genomic_DNA"/>
</dbReference>
<gene>
    <name evidence="5" type="ORF">TRITD_2Av1G181950</name>
</gene>
<reference evidence="5 6" key="1">
    <citation type="submission" date="2017-09" db="EMBL/GenBank/DDBJ databases">
        <authorList>
            <consortium name="International Durum Wheat Genome Sequencing Consortium (IDWGSC)"/>
            <person name="Milanesi L."/>
        </authorList>
    </citation>
    <scope>NUCLEOTIDE SEQUENCE [LARGE SCALE GENOMIC DNA]</scope>
    <source>
        <strain evidence="6">cv. Svevo</strain>
    </source>
</reference>
<dbReference type="Gramene" id="TRITD2Av1G181950.1">
    <property type="protein sequence ID" value="TRITD2Av1G181950.1"/>
    <property type="gene ID" value="TRITD2Av1G181950"/>
</dbReference>
<feature type="compositionally biased region" description="Basic and acidic residues" evidence="4">
    <location>
        <begin position="579"/>
        <end position="590"/>
    </location>
</feature>
<feature type="region of interest" description="Disordered" evidence="4">
    <location>
        <begin position="579"/>
        <end position="606"/>
    </location>
</feature>
<dbReference type="FunFam" id="2.130.10.10:FF:000914">
    <property type="entry name" value="Transducin/WD40 repeat-like superfamily protein"/>
    <property type="match status" value="1"/>
</dbReference>
<feature type="region of interest" description="Disordered" evidence="4">
    <location>
        <begin position="689"/>
        <end position="720"/>
    </location>
</feature>
<organism evidence="5 6">
    <name type="scientific">Triticum turgidum subsp. durum</name>
    <name type="common">Durum wheat</name>
    <name type="synonym">Triticum durum</name>
    <dbReference type="NCBI Taxonomy" id="4567"/>
    <lineage>
        <taxon>Eukaryota</taxon>
        <taxon>Viridiplantae</taxon>
        <taxon>Streptophyta</taxon>
        <taxon>Embryophyta</taxon>
        <taxon>Tracheophyta</taxon>
        <taxon>Spermatophyta</taxon>
        <taxon>Magnoliopsida</taxon>
        <taxon>Liliopsida</taxon>
        <taxon>Poales</taxon>
        <taxon>Poaceae</taxon>
        <taxon>BOP clade</taxon>
        <taxon>Pooideae</taxon>
        <taxon>Triticodae</taxon>
        <taxon>Triticeae</taxon>
        <taxon>Triticinae</taxon>
        <taxon>Triticum</taxon>
    </lineage>
</organism>
<dbReference type="PROSITE" id="PS50294">
    <property type="entry name" value="WD_REPEATS_REGION"/>
    <property type="match status" value="3"/>
</dbReference>
<dbReference type="AlphaFoldDB" id="A0A9R1R8L6"/>
<dbReference type="SMART" id="SM00320">
    <property type="entry name" value="WD40"/>
    <property type="match status" value="5"/>
</dbReference>
<dbReference type="InterPro" id="IPR015943">
    <property type="entry name" value="WD40/YVTN_repeat-like_dom_sf"/>
</dbReference>
<keyword evidence="1 3" id="KW-0853">WD repeat</keyword>
<evidence type="ECO:0000313" key="5">
    <source>
        <dbReference type="EMBL" id="VAH32289.1"/>
    </source>
</evidence>
<evidence type="ECO:0000256" key="2">
    <source>
        <dbReference type="ARBA" id="ARBA00022737"/>
    </source>
</evidence>
<feature type="compositionally biased region" description="Polar residues" evidence="4">
    <location>
        <begin position="24"/>
        <end position="35"/>
    </location>
</feature>
<dbReference type="PROSITE" id="PS00678">
    <property type="entry name" value="WD_REPEATS_1"/>
    <property type="match status" value="1"/>
</dbReference>
<sequence length="720" mass="79570">MPRSNSDRDDIFFDAFDDISSAREPSSSDDCSTSGEGLAPREFEYDIWANEPMSVKERRQRFLEGMGLDDLGSTKVDLPQCQAEITSADTGADLQERTVMSDVSSLGSSIPENESAFDAACCIRDLDSGKRYVVHNGGHDGLTSFLKDVATDKVLSLLEFESLVGVSRSVQKLLRRAYCQSPALATEAKEAIGGKKKDIKSLCKNLMKKRSFGGMCKTDVHVKSCTTSIPSRTKVQHRKKKNAEFSAVYMGQEIRAHNGLIRVMKFSPSGWYLASGGEDCVVRIWQITEVDAHSKMYGGENHSHEHVEKIKILKPKLEEGQGRALAVMPSKGFHITESPLHELHGHTGDVLDMTWSNSDCLLTSSKDKTVRLWKVGSDVCLGVFRHKDYVTCVQFNPTDERYFISGSIDGKVRIWDVLHKRVVNWADTRNVISAVSYQPDGKNFVVGTTGGVCRFYDQSGEDIQLDKELFMQGKKKSAANRIKSLQLCTSDSPRFLVTSTDSKIRVADGPWKSKALSSPSLTSDGRYLISTGMDSNVYIWNFDNSSSASQKGEAKSVRSCEMFFSKDVTTAVPWPGVHQDRHVKPSRLPEKSASASALRRHGGESRSPGTWFFADGMRGFSELWLCAFGTESATGMFQLANLLEQLRVVLDIYAEGVLVPPALCHHFNAFVVEEDDLQRVGSQQLEGHHVPDLDLMDDGDGGPTLIESGPAVHQPHSDPP</sequence>
<dbReference type="PRINTS" id="PR00320">
    <property type="entry name" value="GPROTEINBRPT"/>
</dbReference>
<dbReference type="Gene3D" id="2.130.10.10">
    <property type="entry name" value="YVTN repeat-like/Quinoprotein amine dehydrogenase"/>
    <property type="match status" value="1"/>
</dbReference>
<keyword evidence="2" id="KW-0677">Repeat</keyword>
<evidence type="ECO:0000256" key="3">
    <source>
        <dbReference type="PROSITE-ProRule" id="PRU00221"/>
    </source>
</evidence>
<dbReference type="SUPFAM" id="SSF50978">
    <property type="entry name" value="WD40 repeat-like"/>
    <property type="match status" value="1"/>
</dbReference>
<evidence type="ECO:0000313" key="6">
    <source>
        <dbReference type="Proteomes" id="UP000324705"/>
    </source>
</evidence>
<dbReference type="InterPro" id="IPR040324">
    <property type="entry name" value="WDR44/Dgr2"/>
</dbReference>
<feature type="repeat" description="WD" evidence="3">
    <location>
        <begin position="254"/>
        <end position="287"/>
    </location>
</feature>